<evidence type="ECO:0000313" key="1">
    <source>
        <dbReference type="EMBL" id="MBX37759.1"/>
    </source>
</evidence>
<sequence length="24" mass="2774">MELLESLFSTLIQVNKFGLQNHVI</sequence>
<dbReference type="AlphaFoldDB" id="A0A2P2N5K2"/>
<organism evidence="1">
    <name type="scientific">Rhizophora mucronata</name>
    <name type="common">Asiatic mangrove</name>
    <dbReference type="NCBI Taxonomy" id="61149"/>
    <lineage>
        <taxon>Eukaryota</taxon>
        <taxon>Viridiplantae</taxon>
        <taxon>Streptophyta</taxon>
        <taxon>Embryophyta</taxon>
        <taxon>Tracheophyta</taxon>
        <taxon>Spermatophyta</taxon>
        <taxon>Magnoliopsida</taxon>
        <taxon>eudicotyledons</taxon>
        <taxon>Gunneridae</taxon>
        <taxon>Pentapetalae</taxon>
        <taxon>rosids</taxon>
        <taxon>fabids</taxon>
        <taxon>Malpighiales</taxon>
        <taxon>Rhizophoraceae</taxon>
        <taxon>Rhizophora</taxon>
    </lineage>
</organism>
<proteinExistence type="predicted"/>
<protein>
    <submittedName>
        <fullName evidence="1">Uncharacterized protein</fullName>
    </submittedName>
</protein>
<dbReference type="EMBL" id="GGEC01057275">
    <property type="protein sequence ID" value="MBX37759.1"/>
    <property type="molecule type" value="Transcribed_RNA"/>
</dbReference>
<accession>A0A2P2N5K2</accession>
<reference evidence="1" key="1">
    <citation type="submission" date="2018-02" db="EMBL/GenBank/DDBJ databases">
        <title>Rhizophora mucronata_Transcriptome.</title>
        <authorList>
            <person name="Meera S.P."/>
            <person name="Sreeshan A."/>
            <person name="Augustine A."/>
        </authorList>
    </citation>
    <scope>NUCLEOTIDE SEQUENCE</scope>
    <source>
        <tissue evidence="1">Leaf</tissue>
    </source>
</reference>
<name>A0A2P2N5K2_RHIMU</name>